<sequence length="231" mass="25243">MASSPARPPRTQLLSSEIDQLFEHYLNLLHQYDTLRSSLSSLQASIQQNIARANFDAQRGVRYGQDCYDQRMQAARRCCVTRDPEGAALFAVEAVGAVGEGEGRSAASEGVHEENAEGRKSEIPADGDGVKGEVDADETKEGEKPEEEAEKSAKKPKDPIRMFGILTPQALRLAQGGAIKMVEDVVPKLVSIDAEMKEVEIKIRRARKHRAKAEALEKTTVGERSEEGIAA</sequence>
<dbReference type="PANTHER" id="PTHR31996:SF2">
    <property type="entry name" value="COILED-COIL DOMAIN-CONTAINING PROTEIN 115"/>
    <property type="match status" value="1"/>
</dbReference>
<gene>
    <name evidence="3" type="ORF">L207DRAFT_511793</name>
</gene>
<reference evidence="3 4" key="1">
    <citation type="submission" date="2016-04" db="EMBL/GenBank/DDBJ databases">
        <title>A degradative enzymes factory behind the ericoid mycorrhizal symbiosis.</title>
        <authorList>
            <consortium name="DOE Joint Genome Institute"/>
            <person name="Martino E."/>
            <person name="Morin E."/>
            <person name="Grelet G."/>
            <person name="Kuo A."/>
            <person name="Kohler A."/>
            <person name="Daghino S."/>
            <person name="Barry K."/>
            <person name="Choi C."/>
            <person name="Cichocki N."/>
            <person name="Clum A."/>
            <person name="Copeland A."/>
            <person name="Hainaut M."/>
            <person name="Haridas S."/>
            <person name="Labutti K."/>
            <person name="Lindquist E."/>
            <person name="Lipzen A."/>
            <person name="Khouja H.-R."/>
            <person name="Murat C."/>
            <person name="Ohm R."/>
            <person name="Olson A."/>
            <person name="Spatafora J."/>
            <person name="Veneault-Fourrey C."/>
            <person name="Henrissat B."/>
            <person name="Grigoriev I."/>
            <person name="Martin F."/>
            <person name="Perotto S."/>
        </authorList>
    </citation>
    <scope>NUCLEOTIDE SEQUENCE [LARGE SCALE GENOMIC DNA]</scope>
    <source>
        <strain evidence="3 4">F</strain>
    </source>
</reference>
<dbReference type="GO" id="GO:1990871">
    <property type="term" value="C:Vma12-Vma22 assembly complex"/>
    <property type="evidence" value="ECO:0007669"/>
    <property type="project" value="TreeGrafter"/>
</dbReference>
<dbReference type="PANTHER" id="PTHR31996">
    <property type="entry name" value="COILED-COIL DOMAIN-CONTAINING PROTEIN 115"/>
    <property type="match status" value="1"/>
</dbReference>
<dbReference type="AlphaFoldDB" id="A0A2J6RP37"/>
<evidence type="ECO:0000313" key="4">
    <source>
        <dbReference type="Proteomes" id="UP000235786"/>
    </source>
</evidence>
<evidence type="ECO:0000313" key="3">
    <source>
        <dbReference type="EMBL" id="PMD40277.1"/>
    </source>
</evidence>
<dbReference type="GO" id="GO:0070072">
    <property type="term" value="P:vacuolar proton-transporting V-type ATPase complex assembly"/>
    <property type="evidence" value="ECO:0007669"/>
    <property type="project" value="InterPro"/>
</dbReference>
<dbReference type="Proteomes" id="UP000235786">
    <property type="component" value="Unassembled WGS sequence"/>
</dbReference>
<evidence type="ECO:0000256" key="1">
    <source>
        <dbReference type="ARBA" id="ARBA00093634"/>
    </source>
</evidence>
<dbReference type="EMBL" id="KZ613945">
    <property type="protein sequence ID" value="PMD40277.1"/>
    <property type="molecule type" value="Genomic_DNA"/>
</dbReference>
<dbReference type="InterPro" id="IPR040357">
    <property type="entry name" value="Vma22/CCDC115"/>
</dbReference>
<name>A0A2J6RP37_HYAVF</name>
<dbReference type="Pfam" id="PF21730">
    <property type="entry name" value="Vma22_CCDC115"/>
    <property type="match status" value="1"/>
</dbReference>
<dbReference type="OrthoDB" id="408631at2759"/>
<keyword evidence="4" id="KW-1185">Reference proteome</keyword>
<feature type="region of interest" description="Disordered" evidence="2">
    <location>
        <begin position="103"/>
        <end position="158"/>
    </location>
</feature>
<feature type="compositionally biased region" description="Basic and acidic residues" evidence="2">
    <location>
        <begin position="110"/>
        <end position="143"/>
    </location>
</feature>
<feature type="compositionally biased region" description="Basic and acidic residues" evidence="2">
    <location>
        <begin position="212"/>
        <end position="231"/>
    </location>
</feature>
<evidence type="ECO:0000256" key="2">
    <source>
        <dbReference type="SAM" id="MobiDB-lite"/>
    </source>
</evidence>
<dbReference type="STRING" id="1149755.A0A2J6RP37"/>
<protein>
    <recommendedName>
        <fullName evidence="1">Vacuolar ATPase assembly protein VMA22</fullName>
    </recommendedName>
</protein>
<accession>A0A2J6RP37</accession>
<organism evidence="3 4">
    <name type="scientific">Hyaloscypha variabilis (strain UAMH 11265 / GT02V1 / F)</name>
    <name type="common">Meliniomyces variabilis</name>
    <dbReference type="NCBI Taxonomy" id="1149755"/>
    <lineage>
        <taxon>Eukaryota</taxon>
        <taxon>Fungi</taxon>
        <taxon>Dikarya</taxon>
        <taxon>Ascomycota</taxon>
        <taxon>Pezizomycotina</taxon>
        <taxon>Leotiomycetes</taxon>
        <taxon>Helotiales</taxon>
        <taxon>Hyaloscyphaceae</taxon>
        <taxon>Hyaloscypha</taxon>
        <taxon>Hyaloscypha variabilis</taxon>
    </lineage>
</organism>
<dbReference type="GO" id="GO:0051082">
    <property type="term" value="F:unfolded protein binding"/>
    <property type="evidence" value="ECO:0007669"/>
    <property type="project" value="TreeGrafter"/>
</dbReference>
<feature type="region of interest" description="Disordered" evidence="2">
    <location>
        <begin position="209"/>
        <end position="231"/>
    </location>
</feature>
<proteinExistence type="predicted"/>